<evidence type="ECO:0000256" key="5">
    <source>
        <dbReference type="ARBA" id="ARBA00022692"/>
    </source>
</evidence>
<evidence type="ECO:0000313" key="11">
    <source>
        <dbReference type="Proteomes" id="UP000186465"/>
    </source>
</evidence>
<feature type="transmembrane region" description="Helical" evidence="9">
    <location>
        <begin position="72"/>
        <end position="91"/>
    </location>
</feature>
<gene>
    <name evidence="10" type="ORF">BM477_05605</name>
</gene>
<keyword evidence="6 8" id="KW-1133">Transmembrane helix</keyword>
<name>A0A1Q5PMA2_9ACTO</name>
<evidence type="ECO:0000256" key="8">
    <source>
        <dbReference type="PIRNR" id="PIRNR005353"/>
    </source>
</evidence>
<dbReference type="RefSeq" id="WP_075361703.1">
    <property type="nucleotide sequence ID" value="NZ_MPDM01000005.1"/>
</dbReference>
<dbReference type="GO" id="GO:0005345">
    <property type="term" value="F:purine nucleobase transmembrane transporter activity"/>
    <property type="evidence" value="ECO:0007669"/>
    <property type="project" value="TreeGrafter"/>
</dbReference>
<dbReference type="PANTHER" id="PTHR43337:SF1">
    <property type="entry name" value="XANTHINE_URACIL PERMEASE C887.17-RELATED"/>
    <property type="match status" value="1"/>
</dbReference>
<feature type="transmembrane region" description="Helical" evidence="9">
    <location>
        <begin position="125"/>
        <end position="141"/>
    </location>
</feature>
<dbReference type="EMBL" id="MPDM01000005">
    <property type="protein sequence ID" value="OKL48674.1"/>
    <property type="molecule type" value="Genomic_DNA"/>
</dbReference>
<evidence type="ECO:0000256" key="4">
    <source>
        <dbReference type="ARBA" id="ARBA00022475"/>
    </source>
</evidence>
<reference evidence="11" key="1">
    <citation type="submission" date="2016-11" db="EMBL/GenBank/DDBJ databases">
        <title>Actinomyces gypaetusis sp. nov. isolated from Gypaetus barbatus in Qinghai Tibet Plateau China.</title>
        <authorList>
            <person name="Meng X."/>
        </authorList>
    </citation>
    <scope>NUCLEOTIDE SEQUENCE [LARGE SCALE GENOMIC DNA]</scope>
    <source>
        <strain evidence="11">DSM 15383</strain>
    </source>
</reference>
<sequence>MKTVKTLTNDQESKATLSFLDRKFKITERGSSIGAELRGGLVTFFAMAYILVLNPIILAIPAEAVGISPSAIAAGTALVAGIMTILMGVVANFPLAMAAGMGLNAMVAFTLCLGLGLSFQEAMGLIFWEGVLITILVLTGFRNAVFKAIPTQLKIAISVGIGMFIAFIGLVNAGIVRPAAGTPVELGIHGSLDGWPALIFVIGLVVTIVLYVRKVRGAILIGIFSSTIVAVIVQYFVHLPNKSEAVPTGWGLTIPAFEHGIVAIPDFSTLGQISFFGAFHKLGFLAVLLLIFSLMLADFFDTMGTMVAIGAEADLLDEDGNPEHSRAILLVDSLSAVVGGLGGVSSNTAYVESSAGVGEGARTGLSSVFTGILFLLATFLAPIVEIVPSEAASTALVFVGFLMMMQVSEINWKDPEIAIPAFLTIGFMPFSYSITVGIGMGIVSFFVIKLGKGKLKEIHPLMWIVSILFILYFVLGPVQRALGA</sequence>
<dbReference type="PIRSF" id="PIRSF005353">
    <property type="entry name" value="PbuG"/>
    <property type="match status" value="1"/>
</dbReference>
<feature type="transmembrane region" description="Helical" evidence="9">
    <location>
        <begin position="460"/>
        <end position="478"/>
    </location>
</feature>
<dbReference type="OrthoDB" id="9808458at2"/>
<keyword evidence="11" id="KW-1185">Reference proteome</keyword>
<comment type="caution">
    <text evidence="10">The sequence shown here is derived from an EMBL/GenBank/DDBJ whole genome shotgun (WGS) entry which is preliminary data.</text>
</comment>
<feature type="transmembrane region" description="Helical" evidence="9">
    <location>
        <begin position="419"/>
        <end position="448"/>
    </location>
</feature>
<evidence type="ECO:0000256" key="1">
    <source>
        <dbReference type="ARBA" id="ARBA00004651"/>
    </source>
</evidence>
<dbReference type="InterPro" id="IPR026033">
    <property type="entry name" value="Azg-like_bact_archaea"/>
</dbReference>
<feature type="transmembrane region" description="Helical" evidence="9">
    <location>
        <begin position="364"/>
        <end position="384"/>
    </location>
</feature>
<dbReference type="Pfam" id="PF00860">
    <property type="entry name" value="Xan_ur_permease"/>
    <property type="match status" value="1"/>
</dbReference>
<keyword evidence="5 8" id="KW-0812">Transmembrane</keyword>
<dbReference type="PANTHER" id="PTHR43337">
    <property type="entry name" value="XANTHINE/URACIL PERMEASE C887.17-RELATED"/>
    <property type="match status" value="1"/>
</dbReference>
<evidence type="ECO:0000313" key="10">
    <source>
        <dbReference type="EMBL" id="OKL48674.1"/>
    </source>
</evidence>
<dbReference type="InterPro" id="IPR006043">
    <property type="entry name" value="NCS2"/>
</dbReference>
<evidence type="ECO:0000256" key="7">
    <source>
        <dbReference type="ARBA" id="ARBA00023136"/>
    </source>
</evidence>
<feature type="transmembrane region" description="Helical" evidence="9">
    <location>
        <begin position="98"/>
        <end position="119"/>
    </location>
</feature>
<dbReference type="InterPro" id="IPR045018">
    <property type="entry name" value="Azg-like"/>
</dbReference>
<keyword evidence="4 8" id="KW-1003">Cell membrane</keyword>
<evidence type="ECO:0000256" key="3">
    <source>
        <dbReference type="ARBA" id="ARBA00022448"/>
    </source>
</evidence>
<organism evidence="10 11">
    <name type="scientific">Boudabousia marimammalium</name>
    <dbReference type="NCBI Taxonomy" id="156892"/>
    <lineage>
        <taxon>Bacteria</taxon>
        <taxon>Bacillati</taxon>
        <taxon>Actinomycetota</taxon>
        <taxon>Actinomycetes</taxon>
        <taxon>Actinomycetales</taxon>
        <taxon>Actinomycetaceae</taxon>
        <taxon>Boudabousia</taxon>
    </lineage>
</organism>
<dbReference type="Proteomes" id="UP000186465">
    <property type="component" value="Unassembled WGS sequence"/>
</dbReference>
<feature type="transmembrane region" description="Helical" evidence="9">
    <location>
        <begin position="275"/>
        <end position="297"/>
    </location>
</feature>
<protein>
    <submittedName>
        <fullName evidence="10">Permease</fullName>
    </submittedName>
</protein>
<comment type="similarity">
    <text evidence="2 8">Belongs to the nucleobase:cation symporter-2 (NCS2) (TC 2.A.40) family. Azg-like subfamily.</text>
</comment>
<feature type="transmembrane region" description="Helical" evidence="9">
    <location>
        <begin position="195"/>
        <end position="212"/>
    </location>
</feature>
<comment type="subcellular location">
    <subcellularLocation>
        <location evidence="1 8">Cell membrane</location>
        <topology evidence="1 8">Multi-pass membrane protein</topology>
    </subcellularLocation>
</comment>
<evidence type="ECO:0000256" key="2">
    <source>
        <dbReference type="ARBA" id="ARBA00005697"/>
    </source>
</evidence>
<keyword evidence="7 8" id="KW-0472">Membrane</keyword>
<evidence type="ECO:0000256" key="9">
    <source>
        <dbReference type="SAM" id="Phobius"/>
    </source>
</evidence>
<dbReference type="AlphaFoldDB" id="A0A1Q5PMA2"/>
<evidence type="ECO:0000256" key="6">
    <source>
        <dbReference type="ARBA" id="ARBA00022989"/>
    </source>
</evidence>
<accession>A0A1Q5PMA2</accession>
<keyword evidence="3 8" id="KW-0813">Transport</keyword>
<feature type="transmembrane region" description="Helical" evidence="9">
    <location>
        <begin position="219"/>
        <end position="237"/>
    </location>
</feature>
<proteinExistence type="inferred from homology"/>
<dbReference type="STRING" id="156892.BM477_05605"/>
<feature type="transmembrane region" description="Helical" evidence="9">
    <location>
        <begin position="153"/>
        <end position="175"/>
    </location>
</feature>
<dbReference type="GO" id="GO:0005886">
    <property type="term" value="C:plasma membrane"/>
    <property type="evidence" value="ECO:0007669"/>
    <property type="project" value="UniProtKB-SubCell"/>
</dbReference>
<feature type="transmembrane region" description="Helical" evidence="9">
    <location>
        <begin position="39"/>
        <end position="60"/>
    </location>
</feature>